<dbReference type="PANTHER" id="PTHR11566">
    <property type="entry name" value="DYNAMIN"/>
    <property type="match status" value="1"/>
</dbReference>
<keyword evidence="7" id="KW-1185">Reference proteome</keyword>
<dbReference type="GO" id="GO:0000266">
    <property type="term" value="P:mitochondrial fission"/>
    <property type="evidence" value="ECO:0007669"/>
    <property type="project" value="TreeGrafter"/>
</dbReference>
<evidence type="ECO:0000256" key="3">
    <source>
        <dbReference type="RuleBase" id="RU003932"/>
    </source>
</evidence>
<gene>
    <name evidence="6" type="ORF">LTR09_011374</name>
</gene>
<evidence type="ECO:0000256" key="2">
    <source>
        <dbReference type="ARBA" id="ARBA00023134"/>
    </source>
</evidence>
<dbReference type="SMART" id="SM00053">
    <property type="entry name" value="DYNc"/>
    <property type="match status" value="1"/>
</dbReference>
<dbReference type="SUPFAM" id="SSF52540">
    <property type="entry name" value="P-loop containing nucleoside triphosphate hydrolases"/>
    <property type="match status" value="1"/>
</dbReference>
<proteinExistence type="inferred from homology"/>
<evidence type="ECO:0000259" key="5">
    <source>
        <dbReference type="PROSITE" id="PS51718"/>
    </source>
</evidence>
<dbReference type="GO" id="GO:0005874">
    <property type="term" value="C:microtubule"/>
    <property type="evidence" value="ECO:0007669"/>
    <property type="project" value="TreeGrafter"/>
</dbReference>
<evidence type="ECO:0000259" key="4">
    <source>
        <dbReference type="PROSITE" id="PS51388"/>
    </source>
</evidence>
<keyword evidence="2 3" id="KW-0342">GTP-binding</keyword>
<feature type="domain" description="Dynamin-type G" evidence="5">
    <location>
        <begin position="33"/>
        <end position="326"/>
    </location>
</feature>
<dbReference type="InterPro" id="IPR019762">
    <property type="entry name" value="Dynamin_GTPase_CS"/>
</dbReference>
<dbReference type="PROSITE" id="PS51718">
    <property type="entry name" value="G_DYNAMIN_2"/>
    <property type="match status" value="1"/>
</dbReference>
<dbReference type="GO" id="GO:0016020">
    <property type="term" value="C:membrane"/>
    <property type="evidence" value="ECO:0007669"/>
    <property type="project" value="TreeGrafter"/>
</dbReference>
<dbReference type="InterPro" id="IPR020850">
    <property type="entry name" value="GED_dom"/>
</dbReference>
<dbReference type="AlphaFoldDB" id="A0AAJ0D642"/>
<dbReference type="InterPro" id="IPR022812">
    <property type="entry name" value="Dynamin"/>
</dbReference>
<dbReference type="GO" id="GO:0008017">
    <property type="term" value="F:microtubule binding"/>
    <property type="evidence" value="ECO:0007669"/>
    <property type="project" value="TreeGrafter"/>
</dbReference>
<reference evidence="6" key="1">
    <citation type="submission" date="2023-04" db="EMBL/GenBank/DDBJ databases">
        <title>Black Yeasts Isolated from many extreme environments.</title>
        <authorList>
            <person name="Coleine C."/>
            <person name="Stajich J.E."/>
            <person name="Selbmann L."/>
        </authorList>
    </citation>
    <scope>NUCLEOTIDE SEQUENCE</scope>
    <source>
        <strain evidence="6">CCFEE 5312</strain>
    </source>
</reference>
<dbReference type="PANTHER" id="PTHR11566:SF215">
    <property type="entry name" value="DYNAMIN GTPASE"/>
    <property type="match status" value="1"/>
</dbReference>
<dbReference type="PRINTS" id="PR00195">
    <property type="entry name" value="DYNAMIN"/>
</dbReference>
<dbReference type="InterPro" id="IPR001401">
    <property type="entry name" value="Dynamin_GTPase"/>
</dbReference>
<sequence length="728" mass="81584">MASIKQDENSYGLGDPLMLLIIDKLFACGAGELVNLPQTIVIGDQSSGKSSVLEGLIRKSLPRDSGLCTRFATQIIFRRSREERISVSIVADRNAAPDHRTRVEGWGRKDITSLDSGTFTGIMSEVHDVMGVSQVGDDSGQKRTFSNDILRLEIAGPDQEHLTVFDVPGIFKNTTPGLTTKADIELVKNMVLGYMENPRSVMLAVIPANVDVATQDILELATDVDPTGDRTLGVLTKPDLVDQGAESRVIDLIEGRARVMKLGWHIVRNPGQQQILDGSLDRHSLEMDFFRTKTPWKNIQADKIGIESLRDRLKEILAVLVRQEFPKVKYEISKKLTNKHDQIKRLGPERSSSAAQAANLTELATEYQRLVTLSLDAKFGSDERFEKSFALRLAPAIMARFVTFEKEMAWGGHEYSFLPNRKESTPQSEAGAMDVENQPPYVALIGGRINESGVRKEEDTEGLVDILQPQETLAVPDGKDIEMWLHQVYKTSRGFELGTFDSSILATTMKKQSCKWVSLSLGYISDIIVIVHRFITATLDLLCYDDTMKQSLFNTLADGLSNRYQTAIKQVSFLLEVERNGLPMTLNHYFNDNLEKCRQERMVSMMQEFAINDCTHGSVIRLSDARHTHPMSNTDHVVQDIHDILHSYYKVARKRYVDNVVTQATAYFLIAGPETPLTLFSPMFVSGLTHEELEHVAGEAPRTRRERARLNRDIASLTEAKSVLSRGR</sequence>
<dbReference type="CDD" id="cd08771">
    <property type="entry name" value="DLP_1"/>
    <property type="match status" value="1"/>
</dbReference>
<dbReference type="InterPro" id="IPR030381">
    <property type="entry name" value="G_DYNAMIN_dom"/>
</dbReference>
<comment type="similarity">
    <text evidence="3">Belongs to the TRAFAC class dynamin-like GTPase superfamily. Dynamin/Fzo/YdjA family.</text>
</comment>
<dbReference type="GO" id="GO:0048312">
    <property type="term" value="P:intracellular distribution of mitochondria"/>
    <property type="evidence" value="ECO:0007669"/>
    <property type="project" value="TreeGrafter"/>
</dbReference>
<dbReference type="GO" id="GO:0003924">
    <property type="term" value="F:GTPase activity"/>
    <property type="evidence" value="ECO:0007669"/>
    <property type="project" value="InterPro"/>
</dbReference>
<evidence type="ECO:0000256" key="1">
    <source>
        <dbReference type="ARBA" id="ARBA00022741"/>
    </source>
</evidence>
<evidence type="ECO:0000313" key="6">
    <source>
        <dbReference type="EMBL" id="KAK3047172.1"/>
    </source>
</evidence>
<dbReference type="InterPro" id="IPR045063">
    <property type="entry name" value="Dynamin_N"/>
</dbReference>
<organism evidence="6 7">
    <name type="scientific">Extremus antarcticus</name>
    <dbReference type="NCBI Taxonomy" id="702011"/>
    <lineage>
        <taxon>Eukaryota</taxon>
        <taxon>Fungi</taxon>
        <taxon>Dikarya</taxon>
        <taxon>Ascomycota</taxon>
        <taxon>Pezizomycotina</taxon>
        <taxon>Dothideomycetes</taxon>
        <taxon>Dothideomycetidae</taxon>
        <taxon>Mycosphaerellales</taxon>
        <taxon>Extremaceae</taxon>
        <taxon>Extremus</taxon>
    </lineage>
</organism>
<comment type="caution">
    <text evidence="6">The sequence shown here is derived from an EMBL/GenBank/DDBJ whole genome shotgun (WGS) entry which is preliminary data.</text>
</comment>
<dbReference type="Pfam" id="PF00350">
    <property type="entry name" value="Dynamin_N"/>
    <property type="match status" value="1"/>
</dbReference>
<feature type="domain" description="GED" evidence="4">
    <location>
        <begin position="638"/>
        <end position="728"/>
    </location>
</feature>
<evidence type="ECO:0000313" key="7">
    <source>
        <dbReference type="Proteomes" id="UP001271007"/>
    </source>
</evidence>
<dbReference type="GO" id="GO:0016559">
    <property type="term" value="P:peroxisome fission"/>
    <property type="evidence" value="ECO:0007669"/>
    <property type="project" value="TreeGrafter"/>
</dbReference>
<dbReference type="EMBL" id="JAWDJX010000066">
    <property type="protein sequence ID" value="KAK3047172.1"/>
    <property type="molecule type" value="Genomic_DNA"/>
</dbReference>
<dbReference type="GO" id="GO:0006897">
    <property type="term" value="P:endocytosis"/>
    <property type="evidence" value="ECO:0007669"/>
    <property type="project" value="TreeGrafter"/>
</dbReference>
<dbReference type="PROSITE" id="PS00410">
    <property type="entry name" value="G_DYNAMIN_1"/>
    <property type="match status" value="1"/>
</dbReference>
<protein>
    <submittedName>
        <fullName evidence="6">Uncharacterized protein</fullName>
    </submittedName>
</protein>
<dbReference type="GO" id="GO:0005739">
    <property type="term" value="C:mitochondrion"/>
    <property type="evidence" value="ECO:0007669"/>
    <property type="project" value="TreeGrafter"/>
</dbReference>
<dbReference type="Gene3D" id="3.40.50.300">
    <property type="entry name" value="P-loop containing nucleotide triphosphate hydrolases"/>
    <property type="match status" value="1"/>
</dbReference>
<accession>A0AAJ0D642</accession>
<dbReference type="InterPro" id="IPR027417">
    <property type="entry name" value="P-loop_NTPase"/>
</dbReference>
<dbReference type="Gene3D" id="1.20.120.1240">
    <property type="entry name" value="Dynamin, middle domain"/>
    <property type="match status" value="1"/>
</dbReference>
<name>A0AAJ0D642_9PEZI</name>
<dbReference type="Proteomes" id="UP001271007">
    <property type="component" value="Unassembled WGS sequence"/>
</dbReference>
<dbReference type="PROSITE" id="PS51388">
    <property type="entry name" value="GED"/>
    <property type="match status" value="1"/>
</dbReference>
<dbReference type="InterPro" id="IPR000375">
    <property type="entry name" value="Dynamin_stalk"/>
</dbReference>
<dbReference type="Pfam" id="PF01031">
    <property type="entry name" value="Dynamin_M"/>
    <property type="match status" value="1"/>
</dbReference>
<dbReference type="GO" id="GO:0005525">
    <property type="term" value="F:GTP binding"/>
    <property type="evidence" value="ECO:0007669"/>
    <property type="project" value="UniProtKB-KW"/>
</dbReference>
<keyword evidence="1 3" id="KW-0547">Nucleotide-binding</keyword>